<accession>A0A0R3UH38</accession>
<organism evidence="2 3">
    <name type="scientific">Mesocestoides corti</name>
    <name type="common">Flatworm</name>
    <dbReference type="NCBI Taxonomy" id="53468"/>
    <lineage>
        <taxon>Eukaryota</taxon>
        <taxon>Metazoa</taxon>
        <taxon>Spiralia</taxon>
        <taxon>Lophotrochozoa</taxon>
        <taxon>Platyhelminthes</taxon>
        <taxon>Cestoda</taxon>
        <taxon>Eucestoda</taxon>
        <taxon>Cyclophyllidea</taxon>
        <taxon>Mesocestoididae</taxon>
        <taxon>Mesocestoides</taxon>
    </lineage>
</organism>
<protein>
    <submittedName>
        <fullName evidence="2">Uncharacterized protein</fullName>
    </submittedName>
</protein>
<reference evidence="2 3" key="1">
    <citation type="submission" date="2018-10" db="EMBL/GenBank/DDBJ databases">
        <authorList>
            <consortium name="Pathogen Informatics"/>
        </authorList>
    </citation>
    <scope>NUCLEOTIDE SEQUENCE [LARGE SCALE GENOMIC DNA]</scope>
</reference>
<evidence type="ECO:0000313" key="2">
    <source>
        <dbReference type="EMBL" id="VDD80602.1"/>
    </source>
</evidence>
<feature type="region of interest" description="Disordered" evidence="1">
    <location>
        <begin position="80"/>
        <end position="106"/>
    </location>
</feature>
<keyword evidence="3" id="KW-1185">Reference proteome</keyword>
<evidence type="ECO:0000256" key="1">
    <source>
        <dbReference type="SAM" id="MobiDB-lite"/>
    </source>
</evidence>
<dbReference type="OrthoDB" id="6254210at2759"/>
<name>A0A0R3UH38_MESCO</name>
<dbReference type="EMBL" id="UXSR01005277">
    <property type="protein sequence ID" value="VDD80602.1"/>
    <property type="molecule type" value="Genomic_DNA"/>
</dbReference>
<evidence type="ECO:0000313" key="3">
    <source>
        <dbReference type="Proteomes" id="UP000267029"/>
    </source>
</evidence>
<dbReference type="Proteomes" id="UP000267029">
    <property type="component" value="Unassembled WGS sequence"/>
</dbReference>
<proteinExistence type="predicted"/>
<gene>
    <name evidence="2" type="ORF">MCOS_LOCUS6605</name>
</gene>
<dbReference type="AlphaFoldDB" id="A0A0R3UH38"/>
<sequence length="228" mass="25803">MGDSIEELEELFASATSLFPTNQKKLDCELPERFEKLTLALQNQKKRHGVLETALDVVQESLDKMRFEYKSMQGECESLSNQVSEARQKHQESQAKSSQKDLEQSKRLEQIKAESEMYEFLLQTGIEELENGKYRGVIFKPKSLAYCDLDEFEKFQENKENTWDSQQQYLWHCPGRVSDLSKSGERCVSLGVHNAIPSGAPCCCLIGSLVRGSLVTSGPIFGIEGHRG</sequence>
<feature type="compositionally biased region" description="Basic and acidic residues" evidence="1">
    <location>
        <begin position="86"/>
        <end position="106"/>
    </location>
</feature>